<keyword evidence="3" id="KW-1185">Reference proteome</keyword>
<feature type="region of interest" description="Disordered" evidence="1">
    <location>
        <begin position="907"/>
        <end position="926"/>
    </location>
</feature>
<feature type="compositionally biased region" description="Polar residues" evidence="1">
    <location>
        <begin position="707"/>
        <end position="717"/>
    </location>
</feature>
<evidence type="ECO:0000313" key="3">
    <source>
        <dbReference type="Proteomes" id="UP000078512"/>
    </source>
</evidence>
<feature type="compositionally biased region" description="Low complexity" evidence="1">
    <location>
        <begin position="21"/>
        <end position="66"/>
    </location>
</feature>
<feature type="region of interest" description="Disordered" evidence="1">
    <location>
        <begin position="463"/>
        <end position="499"/>
    </location>
</feature>
<sequence>MALSSSNYTDLSHSMTSFLSSLGYSSSSSSTSTDTPSSSSTATDPAITSSHTSPEQQQGQKQLQQQRPTPTATEINNSQDGSDLFQQSWKSESFMGLLNLLNAEPPMDVAQTTATNNNIITSDNTCSWTALDNSGGTDWESEQLQSLLNLSDQDMDLFQGSHDVGGLLVDETASSGQLTINSSPSTTVGQRMQQQGLLTAQHQYQQQLLLHQQQQQQQHRQSSLDGTTTTTSSRRHSNSSLTNPRHATYMTPSIPPAEIKRPDTKELFIHPGFYSLSSPSQQPQRPSSQQQQGTPVKMGMKRSFQEDDSCPTTNCTLSSSSASSHRHHHHGTMMQGMNLRRHSVDGYHVAAKAAAAAASSTGDSTSPAPLHVAWAYSTPPKTPNNFPTSMFHPHARASTADYSQVPPGQPYMANNAHVVASPLMSHHHHYGTGSPVSSPFQPAAHFVRSLSSLAGTKLSSAASAFTNSPTSTTGTSGSNSNSSTPRKRRASKFRVDSTSTYPNASAGMIPFDPTALLSHFGLVNTLPPPLQQQHPSTTTHGFQQPQSEHAILFQQQQQEQLQAAIRRQQQQQQHQHQQFAAAASAAIGAAGSVGSRSGSNSIAGQQNAHAFLMQHLVSDPRLSACAGLPTSIKQQHSTTAATYRRNPGEVPSSTLPPDHFIFQEASLLNRNRQQAAQQHHAQQQQQAKQAQQAKQFAQQQGGGGRARSNSISPTTTGVDMVDGEGSKGMGLSGKAEVSRRRSEPANLYQQHQQQQQQIRLHQPQQTQQYQHQHHQQQQQYQLQQQQRHLIMVKEGNPPYASPVSTGSSTSACESAIPCDPIIPVTTAPTMTTAAEDVSLGGVDDAERKKASQPEVEFDMSSIANATEAVKASTTTTPVIESMPDQEVAAATIETDAEMSLTSTANDYLESEPAEEGAKSAAAEPKHQLVEHSIEQDEQREEEGEQEEKKEEEPLTAAEAFAKSLTAVTTTLDPAATQLVDQLRLQEHLRVSISSSSLLTGTPSATMQGSEK</sequence>
<feature type="region of interest" description="Disordered" evidence="1">
    <location>
        <begin position="990"/>
        <end position="1011"/>
    </location>
</feature>
<feature type="region of interest" description="Disordered" evidence="1">
    <location>
        <begin position="636"/>
        <end position="657"/>
    </location>
</feature>
<feature type="compositionally biased region" description="Low complexity" evidence="1">
    <location>
        <begin position="466"/>
        <end position="484"/>
    </location>
</feature>
<dbReference type="OrthoDB" id="2429121at2759"/>
<evidence type="ECO:0000256" key="1">
    <source>
        <dbReference type="SAM" id="MobiDB-lite"/>
    </source>
</evidence>
<feature type="region of interest" description="Disordered" evidence="1">
    <location>
        <begin position="273"/>
        <end position="331"/>
    </location>
</feature>
<feature type="compositionally biased region" description="Low complexity" evidence="1">
    <location>
        <begin position="673"/>
        <end position="699"/>
    </location>
</feature>
<feature type="compositionally biased region" description="Low complexity" evidence="1">
    <location>
        <begin position="277"/>
        <end position="292"/>
    </location>
</feature>
<reference evidence="2 3" key="1">
    <citation type="submission" date="2016-05" db="EMBL/GenBank/DDBJ databases">
        <title>Genome sequencing reveals origins of a unique bacterial endosymbiosis in the earliest lineages of terrestrial Fungi.</title>
        <authorList>
            <consortium name="DOE Joint Genome Institute"/>
            <person name="Uehling J."/>
            <person name="Gryganskyi A."/>
            <person name="Hameed K."/>
            <person name="Tschaplinski T."/>
            <person name="Misztal P."/>
            <person name="Wu S."/>
            <person name="Desiro A."/>
            <person name="Vande Pol N."/>
            <person name="Du Z.-Y."/>
            <person name="Zienkiewicz A."/>
            <person name="Zienkiewicz K."/>
            <person name="Morin E."/>
            <person name="Tisserant E."/>
            <person name="Splivallo R."/>
            <person name="Hainaut M."/>
            <person name="Henrissat B."/>
            <person name="Ohm R."/>
            <person name="Kuo A."/>
            <person name="Yan J."/>
            <person name="Lipzen A."/>
            <person name="Nolan M."/>
            <person name="Labutti K."/>
            <person name="Barry K."/>
            <person name="Goldstein A."/>
            <person name="Labbe J."/>
            <person name="Schadt C."/>
            <person name="Tuskan G."/>
            <person name="Grigoriev I."/>
            <person name="Martin F."/>
            <person name="Vilgalys R."/>
            <person name="Bonito G."/>
        </authorList>
    </citation>
    <scope>NUCLEOTIDE SEQUENCE [LARGE SCALE GENOMIC DNA]</scope>
    <source>
        <strain evidence="2 3">AG-77</strain>
    </source>
</reference>
<feature type="region of interest" description="Disordered" evidence="1">
    <location>
        <begin position="931"/>
        <end position="955"/>
    </location>
</feature>
<accession>A0A197K5M1</accession>
<gene>
    <name evidence="2" type="ORF">K457DRAFT_122968</name>
</gene>
<feature type="region of interest" description="Disordered" evidence="1">
    <location>
        <begin position="21"/>
        <end position="83"/>
    </location>
</feature>
<feature type="region of interest" description="Disordered" evidence="1">
    <location>
        <begin position="210"/>
        <end position="259"/>
    </location>
</feature>
<feature type="compositionally biased region" description="Low complexity" evidence="1">
    <location>
        <begin position="210"/>
        <end position="243"/>
    </location>
</feature>
<organism evidence="2 3">
    <name type="scientific">Linnemannia elongata AG-77</name>
    <dbReference type="NCBI Taxonomy" id="1314771"/>
    <lineage>
        <taxon>Eukaryota</taxon>
        <taxon>Fungi</taxon>
        <taxon>Fungi incertae sedis</taxon>
        <taxon>Mucoromycota</taxon>
        <taxon>Mortierellomycotina</taxon>
        <taxon>Mortierellomycetes</taxon>
        <taxon>Mortierellales</taxon>
        <taxon>Mortierellaceae</taxon>
        <taxon>Linnemannia</taxon>
    </lineage>
</organism>
<feature type="region of interest" description="Disordered" evidence="1">
    <location>
        <begin position="671"/>
        <end position="785"/>
    </location>
</feature>
<feature type="compositionally biased region" description="Polar residues" evidence="1">
    <location>
        <begin position="67"/>
        <end position="83"/>
    </location>
</feature>
<dbReference type="AlphaFoldDB" id="A0A197K5M1"/>
<dbReference type="EMBL" id="KV442023">
    <property type="protein sequence ID" value="OAQ32775.1"/>
    <property type="molecule type" value="Genomic_DNA"/>
</dbReference>
<feature type="compositionally biased region" description="Low complexity" evidence="1">
    <location>
        <begin position="749"/>
        <end position="785"/>
    </location>
</feature>
<evidence type="ECO:0000313" key="2">
    <source>
        <dbReference type="EMBL" id="OAQ32775.1"/>
    </source>
</evidence>
<feature type="compositionally biased region" description="Polar residues" evidence="1">
    <location>
        <begin position="991"/>
        <end position="1011"/>
    </location>
</feature>
<protein>
    <submittedName>
        <fullName evidence="2">Uncharacterized protein</fullName>
    </submittedName>
</protein>
<proteinExistence type="predicted"/>
<name>A0A197K5M1_9FUNG</name>
<dbReference type="Proteomes" id="UP000078512">
    <property type="component" value="Unassembled WGS sequence"/>
</dbReference>